<dbReference type="OrthoDB" id="194024at2"/>
<feature type="compositionally biased region" description="Basic and acidic residues" evidence="1">
    <location>
        <begin position="48"/>
        <end position="60"/>
    </location>
</feature>
<dbReference type="RefSeq" id="WP_078814141.1">
    <property type="nucleotide sequence ID" value="NZ_FUYE01000009.1"/>
</dbReference>
<feature type="region of interest" description="Disordered" evidence="1">
    <location>
        <begin position="175"/>
        <end position="197"/>
    </location>
</feature>
<dbReference type="Gene3D" id="2.30.42.10">
    <property type="match status" value="1"/>
</dbReference>
<name>A0A1T4YE68_9BACT</name>
<feature type="region of interest" description="Disordered" evidence="1">
    <location>
        <begin position="24"/>
        <end position="77"/>
    </location>
</feature>
<dbReference type="EMBL" id="FUYE01000009">
    <property type="protein sequence ID" value="SKA99545.1"/>
    <property type="molecule type" value="Genomic_DNA"/>
</dbReference>
<accession>A0A1T4YE68</accession>
<dbReference type="SUPFAM" id="SSF50156">
    <property type="entry name" value="PDZ domain-like"/>
    <property type="match status" value="1"/>
</dbReference>
<feature type="signal peptide" evidence="2">
    <location>
        <begin position="1"/>
        <end position="23"/>
    </location>
</feature>
<dbReference type="CDD" id="cd06779">
    <property type="entry name" value="cpPDZ_Deg_HtrA-like"/>
    <property type="match status" value="1"/>
</dbReference>
<gene>
    <name evidence="4" type="ORF">SAMN02745166_02966</name>
</gene>
<feature type="region of interest" description="Disordered" evidence="1">
    <location>
        <begin position="226"/>
        <end position="358"/>
    </location>
</feature>
<dbReference type="Proteomes" id="UP000190774">
    <property type="component" value="Unassembled WGS sequence"/>
</dbReference>
<keyword evidence="5" id="KW-1185">Reference proteome</keyword>
<dbReference type="InterPro" id="IPR001478">
    <property type="entry name" value="PDZ"/>
</dbReference>
<reference evidence="5" key="1">
    <citation type="submission" date="2017-02" db="EMBL/GenBank/DDBJ databases">
        <authorList>
            <person name="Varghese N."/>
            <person name="Submissions S."/>
        </authorList>
    </citation>
    <scope>NUCLEOTIDE SEQUENCE [LARGE SCALE GENOMIC DNA]</scope>
    <source>
        <strain evidence="5">ATCC 700200</strain>
    </source>
</reference>
<evidence type="ECO:0000256" key="2">
    <source>
        <dbReference type="SAM" id="SignalP"/>
    </source>
</evidence>
<dbReference type="STRING" id="48467.SAMN02745166_02966"/>
<dbReference type="Pfam" id="PF13180">
    <property type="entry name" value="PDZ_2"/>
    <property type="match status" value="1"/>
</dbReference>
<evidence type="ECO:0000313" key="5">
    <source>
        <dbReference type="Proteomes" id="UP000190774"/>
    </source>
</evidence>
<sequence>MKPIYALTAMAGLLALMNSPLTAQDNKIPLEPSAENAPKAADALPPPSEEKKPEKTERTPRSGPSRTTRGPREDEVMTPFIGVLTSPVPRELRAHFNLPEGFGLLVQEVMHDTPAKTAGIKADDVLLRFEDQKLVNMEQLQTLVRSKKKGDVVPFTLISGGKESQVSVTIDERLIPSRPEEGRRGDDLPRLGFFGDRDGFDMKEMREAMERYQNHMREYQERLRDWNRNGHPGDQPPSPPTWSGPSRRGEPRDRDQDRERGGDERSRNEARGRDGDRPRDSGEAKRDASPGPRGEGERHMEHRERREATNVTRSDDSGIYSLRREGDRTVFTAKPKDGEEKSWNLNNEEERRAIPDAMKEKLRQLEEIRGEDFRR</sequence>
<organism evidence="4 5">
    <name type="scientific">Prosthecobacter debontii</name>
    <dbReference type="NCBI Taxonomy" id="48467"/>
    <lineage>
        <taxon>Bacteria</taxon>
        <taxon>Pseudomonadati</taxon>
        <taxon>Verrucomicrobiota</taxon>
        <taxon>Verrucomicrobiia</taxon>
        <taxon>Verrucomicrobiales</taxon>
        <taxon>Verrucomicrobiaceae</taxon>
        <taxon>Prosthecobacter</taxon>
    </lineage>
</organism>
<dbReference type="SMART" id="SM00228">
    <property type="entry name" value="PDZ"/>
    <property type="match status" value="1"/>
</dbReference>
<feature type="domain" description="PDZ" evidence="3">
    <location>
        <begin position="79"/>
        <end position="161"/>
    </location>
</feature>
<protein>
    <submittedName>
        <fullName evidence="4">PDZ domain-containing protein</fullName>
    </submittedName>
</protein>
<keyword evidence="2" id="KW-0732">Signal</keyword>
<proteinExistence type="predicted"/>
<evidence type="ECO:0000259" key="3">
    <source>
        <dbReference type="SMART" id="SM00228"/>
    </source>
</evidence>
<dbReference type="AlphaFoldDB" id="A0A1T4YE68"/>
<evidence type="ECO:0000313" key="4">
    <source>
        <dbReference type="EMBL" id="SKA99545.1"/>
    </source>
</evidence>
<feature type="chain" id="PRO_5010517431" evidence="2">
    <location>
        <begin position="24"/>
        <end position="375"/>
    </location>
</feature>
<evidence type="ECO:0000256" key="1">
    <source>
        <dbReference type="SAM" id="MobiDB-lite"/>
    </source>
</evidence>
<dbReference type="InterPro" id="IPR036034">
    <property type="entry name" value="PDZ_sf"/>
</dbReference>
<feature type="compositionally biased region" description="Basic and acidic residues" evidence="1">
    <location>
        <begin position="247"/>
        <end position="358"/>
    </location>
</feature>